<dbReference type="InterPro" id="IPR002190">
    <property type="entry name" value="MHD_dom"/>
</dbReference>
<dbReference type="PANTHER" id="PTHR11736">
    <property type="entry name" value="MELANOMA-ASSOCIATED ANTIGEN MAGE ANTIGEN"/>
    <property type="match status" value="1"/>
</dbReference>
<keyword evidence="3" id="KW-1185">Reference proteome</keyword>
<name>A0A498SXS1_ACAVI</name>
<reference evidence="2 3" key="1">
    <citation type="submission" date="2018-08" db="EMBL/GenBank/DDBJ databases">
        <authorList>
            <person name="Laetsch R D."/>
            <person name="Stevens L."/>
            <person name="Kumar S."/>
            <person name="Blaxter L. M."/>
        </authorList>
    </citation>
    <scope>NUCLEOTIDE SEQUENCE [LARGE SCALE GENOMIC DNA]</scope>
</reference>
<dbReference type="PANTHER" id="PTHR11736:SF14">
    <property type="entry name" value="NSE3 HOMOLOG, SMC5-SMC6 COMPLEX COMPONENT"/>
    <property type="match status" value="1"/>
</dbReference>
<dbReference type="Gene3D" id="1.10.10.1210">
    <property type="entry name" value="MAGE homology domain, winged helix WH2 motif"/>
    <property type="match status" value="1"/>
</dbReference>
<feature type="domain" description="MAGE" evidence="1">
    <location>
        <begin position="187"/>
        <end position="224"/>
    </location>
</feature>
<dbReference type="OrthoDB" id="5798380at2759"/>
<dbReference type="Pfam" id="PF01454">
    <property type="entry name" value="MAGE"/>
    <property type="match status" value="1"/>
</dbReference>
<dbReference type="GO" id="GO:0005634">
    <property type="term" value="C:nucleus"/>
    <property type="evidence" value="ECO:0007669"/>
    <property type="project" value="TreeGrafter"/>
</dbReference>
<dbReference type="PROSITE" id="PS50838">
    <property type="entry name" value="MAGE"/>
    <property type="match status" value="1"/>
</dbReference>
<evidence type="ECO:0000313" key="3">
    <source>
        <dbReference type="Proteomes" id="UP000276991"/>
    </source>
</evidence>
<gene>
    <name evidence="2" type="ORF">NAV_LOCUS8491</name>
</gene>
<evidence type="ECO:0000259" key="1">
    <source>
        <dbReference type="PROSITE" id="PS50838"/>
    </source>
</evidence>
<accession>A0A498SXS1</accession>
<dbReference type="STRING" id="6277.A0A498SXS1"/>
<protein>
    <recommendedName>
        <fullName evidence="1">MAGE domain-containing protein</fullName>
    </recommendedName>
</protein>
<evidence type="ECO:0000313" key="2">
    <source>
        <dbReference type="EMBL" id="VBB33700.1"/>
    </source>
</evidence>
<sequence>MRFRDGVIFDKGLNQKLQEETAELAQLILYLQNRKRKCTKLSNIRIWDRCIDEAIDVLDEVVGVKVYKTKTSQGYQLYVKNDLKIQHDTADENHCYSDEDKAKYGLLIAILMFIYMMHRPGSPDYTVSESLLKRFLQEMGITENSCFGNQTDLNKLLGATYTAEFISQGWLAFTKGTDENGCDTVAYEWGPRAKSVIDPMTILRTYCTMDGSAPHHWRLHYQEAQNAVARDD</sequence>
<dbReference type="Proteomes" id="UP000276991">
    <property type="component" value="Unassembled WGS sequence"/>
</dbReference>
<dbReference type="InterPro" id="IPR041899">
    <property type="entry name" value="MAGE_WH2"/>
</dbReference>
<organism evidence="2 3">
    <name type="scientific">Acanthocheilonema viteae</name>
    <name type="common">Filarial nematode worm</name>
    <name type="synonym">Dipetalonema viteae</name>
    <dbReference type="NCBI Taxonomy" id="6277"/>
    <lineage>
        <taxon>Eukaryota</taxon>
        <taxon>Metazoa</taxon>
        <taxon>Ecdysozoa</taxon>
        <taxon>Nematoda</taxon>
        <taxon>Chromadorea</taxon>
        <taxon>Rhabditida</taxon>
        <taxon>Spirurina</taxon>
        <taxon>Spiruromorpha</taxon>
        <taxon>Filarioidea</taxon>
        <taxon>Onchocercidae</taxon>
        <taxon>Acanthocheilonema</taxon>
    </lineage>
</organism>
<dbReference type="EMBL" id="UPTC01002627">
    <property type="protein sequence ID" value="VBB33700.1"/>
    <property type="molecule type" value="Genomic_DNA"/>
</dbReference>
<dbReference type="SMART" id="SM01373">
    <property type="entry name" value="MAGE"/>
    <property type="match status" value="1"/>
</dbReference>
<dbReference type="AlphaFoldDB" id="A0A498SXS1"/>
<proteinExistence type="predicted"/>
<dbReference type="InterPro" id="IPR037445">
    <property type="entry name" value="MAGE"/>
</dbReference>